<keyword evidence="5" id="KW-1185">Reference proteome</keyword>
<comment type="caution">
    <text evidence="4">The sequence shown here is derived from an EMBL/GenBank/DDBJ whole genome shotgun (WGS) entry which is preliminary data.</text>
</comment>
<protein>
    <recommendedName>
        <fullName evidence="3">DUF6594 domain-containing protein</fullName>
    </recommendedName>
</protein>
<dbReference type="Proteomes" id="UP001152533">
    <property type="component" value="Unassembled WGS sequence"/>
</dbReference>
<reference evidence="4" key="1">
    <citation type="submission" date="2022-08" db="EMBL/GenBank/DDBJ databases">
        <authorList>
            <person name="Giroux E."/>
            <person name="Giroux E."/>
        </authorList>
    </citation>
    <scope>NUCLEOTIDE SEQUENCE</scope>
    <source>
        <strain evidence="4">H1091258</strain>
    </source>
</reference>
<keyword evidence="2" id="KW-1133">Transmembrane helix</keyword>
<evidence type="ECO:0000256" key="2">
    <source>
        <dbReference type="SAM" id="Phobius"/>
    </source>
</evidence>
<dbReference type="Pfam" id="PF20237">
    <property type="entry name" value="DUF6594"/>
    <property type="match status" value="1"/>
</dbReference>
<evidence type="ECO:0000256" key="1">
    <source>
        <dbReference type="SAM" id="MobiDB-lite"/>
    </source>
</evidence>
<accession>A0A9W4WCU9</accession>
<proteinExistence type="predicted"/>
<name>A0A9W4WCU9_9PEZI</name>
<feature type="transmembrane region" description="Helical" evidence="2">
    <location>
        <begin position="357"/>
        <end position="376"/>
    </location>
</feature>
<sequence length="379" mass="42954">MTITLSTDIEAGHGENSIPTTTSTPPMNLNIRFILHKWGLYPQTTATSQPTDPVNPSSVRSADYVYSYDSEHKYQNNLGSYRSNMQEVNRYPEGWARLAAEQEGFENAAIHRKFGYLLQRCLLDSHYRLAVLARRLFELDHQKASTRAPDDLTENIPTAEDLEDGLAEGQGLAEQASLLSKEQDHSLPQKISQLLQEIWPLLNNHHQMMFNERTLRSLHEVREPEFWNRCHKIKDDGYLNEEEMEYLSHPNDFVSTATDPLWRTITGWMHLLPKWLVLLLFKDNSTEEQKFAAPLVTGHMEIFCKGVAILVYAVVLLLPVIILYIFPGISTAGAVCLLTSFTLLFMAMMFSHQGATMLVVLVGSLAYAAVLVAFLANLQ</sequence>
<dbReference type="PANTHER" id="PTHR34502">
    <property type="entry name" value="DUF6594 DOMAIN-CONTAINING PROTEIN-RELATED"/>
    <property type="match status" value="1"/>
</dbReference>
<feature type="transmembrane region" description="Helical" evidence="2">
    <location>
        <begin position="332"/>
        <end position="350"/>
    </location>
</feature>
<keyword evidence="2" id="KW-0472">Membrane</keyword>
<feature type="non-terminal residue" evidence="4">
    <location>
        <position position="1"/>
    </location>
</feature>
<feature type="transmembrane region" description="Helical" evidence="2">
    <location>
        <begin position="302"/>
        <end position="326"/>
    </location>
</feature>
<feature type="region of interest" description="Disordered" evidence="1">
    <location>
        <begin position="1"/>
        <end position="23"/>
    </location>
</feature>
<evidence type="ECO:0000313" key="4">
    <source>
        <dbReference type="EMBL" id="CAI0647609.1"/>
    </source>
</evidence>
<feature type="domain" description="DUF6594" evidence="3">
    <location>
        <begin position="95"/>
        <end position="372"/>
    </location>
</feature>
<dbReference type="PANTHER" id="PTHR34502:SF3">
    <property type="entry name" value="DUF6594 DOMAIN-CONTAINING PROTEIN"/>
    <property type="match status" value="1"/>
</dbReference>
<dbReference type="InterPro" id="IPR046529">
    <property type="entry name" value="DUF6594"/>
</dbReference>
<dbReference type="AlphaFoldDB" id="A0A9W4WCU9"/>
<evidence type="ECO:0000313" key="5">
    <source>
        <dbReference type="Proteomes" id="UP001152533"/>
    </source>
</evidence>
<gene>
    <name evidence="4" type="ORF">CGXH109_LOCUS67261</name>
</gene>
<evidence type="ECO:0000259" key="3">
    <source>
        <dbReference type="Pfam" id="PF20237"/>
    </source>
</evidence>
<organism evidence="4 5">
    <name type="scientific">Colletotrichum noveboracense</name>
    <dbReference type="NCBI Taxonomy" id="2664923"/>
    <lineage>
        <taxon>Eukaryota</taxon>
        <taxon>Fungi</taxon>
        <taxon>Dikarya</taxon>
        <taxon>Ascomycota</taxon>
        <taxon>Pezizomycotina</taxon>
        <taxon>Sordariomycetes</taxon>
        <taxon>Hypocreomycetidae</taxon>
        <taxon>Glomerellales</taxon>
        <taxon>Glomerellaceae</taxon>
        <taxon>Colletotrichum</taxon>
        <taxon>Colletotrichum gloeosporioides species complex</taxon>
    </lineage>
</organism>
<dbReference type="EMBL" id="CAMGZC010000452">
    <property type="protein sequence ID" value="CAI0647609.1"/>
    <property type="molecule type" value="Genomic_DNA"/>
</dbReference>
<keyword evidence="2" id="KW-0812">Transmembrane</keyword>